<dbReference type="CDD" id="cd03039">
    <property type="entry name" value="GST_N_Sigma_like"/>
    <property type="match status" value="1"/>
</dbReference>
<feature type="domain" description="GST C-terminal" evidence="2">
    <location>
        <begin position="82"/>
        <end position="204"/>
    </location>
</feature>
<reference evidence="3" key="1">
    <citation type="submission" date="2014-12" db="EMBL/GenBank/DDBJ databases">
        <title>Insight into the proteome of Arion vulgaris.</title>
        <authorList>
            <person name="Aradska J."/>
            <person name="Bulat T."/>
            <person name="Smidak R."/>
            <person name="Sarate P."/>
            <person name="Gangsoo J."/>
            <person name="Sialana F."/>
            <person name="Bilban M."/>
            <person name="Lubec G."/>
        </authorList>
    </citation>
    <scope>NUCLEOTIDE SEQUENCE</scope>
    <source>
        <tissue evidence="3">Skin</tissue>
    </source>
</reference>
<organism evidence="3">
    <name type="scientific">Arion vulgaris</name>
    <dbReference type="NCBI Taxonomy" id="1028688"/>
    <lineage>
        <taxon>Eukaryota</taxon>
        <taxon>Metazoa</taxon>
        <taxon>Spiralia</taxon>
        <taxon>Lophotrochozoa</taxon>
        <taxon>Mollusca</taxon>
        <taxon>Gastropoda</taxon>
        <taxon>Heterobranchia</taxon>
        <taxon>Euthyneura</taxon>
        <taxon>Panpulmonata</taxon>
        <taxon>Eupulmonata</taxon>
        <taxon>Stylommatophora</taxon>
        <taxon>Helicina</taxon>
        <taxon>Arionoidea</taxon>
        <taxon>Arionidae</taxon>
        <taxon>Arion</taxon>
    </lineage>
</organism>
<accession>A0A0B7AD39</accession>
<dbReference type="SFLD" id="SFLDG01205">
    <property type="entry name" value="AMPS.1"/>
    <property type="match status" value="1"/>
</dbReference>
<dbReference type="Pfam" id="PF14497">
    <property type="entry name" value="GST_C_3"/>
    <property type="match status" value="1"/>
</dbReference>
<gene>
    <name evidence="3" type="primary">ORF111450</name>
    <name evidence="4" type="synonym">ORF111453</name>
</gene>
<dbReference type="InterPro" id="IPR004046">
    <property type="entry name" value="GST_C"/>
</dbReference>
<dbReference type="SUPFAM" id="SSF52833">
    <property type="entry name" value="Thioredoxin-like"/>
    <property type="match status" value="1"/>
</dbReference>
<evidence type="ECO:0000259" key="1">
    <source>
        <dbReference type="PROSITE" id="PS50404"/>
    </source>
</evidence>
<dbReference type="PROSITE" id="PS50404">
    <property type="entry name" value="GST_NTER"/>
    <property type="match status" value="1"/>
</dbReference>
<dbReference type="FunFam" id="1.20.1050.10:FF:000030">
    <property type="entry name" value="Glutathione S-transferase S1"/>
    <property type="match status" value="1"/>
</dbReference>
<dbReference type="InterPro" id="IPR036282">
    <property type="entry name" value="Glutathione-S-Trfase_C_sf"/>
</dbReference>
<evidence type="ECO:0000313" key="3">
    <source>
        <dbReference type="EMBL" id="CEK78693.1"/>
    </source>
</evidence>
<proteinExistence type="predicted"/>
<name>A0A0B7AD39_9EUPU</name>
<evidence type="ECO:0008006" key="5">
    <source>
        <dbReference type="Google" id="ProtNLM"/>
    </source>
</evidence>
<evidence type="ECO:0000313" key="4">
    <source>
        <dbReference type="EMBL" id="CEK78694.1"/>
    </source>
</evidence>
<feature type="domain" description="GST N-terminal" evidence="1">
    <location>
        <begin position="3"/>
        <end position="80"/>
    </location>
</feature>
<dbReference type="PANTHER" id="PTHR11571:SF150">
    <property type="entry name" value="GLUTATHIONE S-TRANSFERASE"/>
    <property type="match status" value="1"/>
</dbReference>
<sequence>MASEITLFYYDAKGRAEVLRLLLAAAGQKYKTILISFEDWPTEKKNTPFGQLPVIEVNGEKFAQTVAIANYIAKETGFYGKTPLECLRIDQIVQTGIDLLNLAVPAFQEKDETIKAEKMKHFTEVDATRFFGIYEAQLKKTGTGYFVGKSLTLADFFIYDQVFTPSKWKNFNTDAFPLLQALRQKVESHEKIKAYLATRKVTEF</sequence>
<dbReference type="Gene3D" id="3.40.30.10">
    <property type="entry name" value="Glutaredoxin"/>
    <property type="match status" value="1"/>
</dbReference>
<dbReference type="SFLD" id="SFLDS00019">
    <property type="entry name" value="Glutathione_Transferase_(cytos"/>
    <property type="match status" value="1"/>
</dbReference>
<dbReference type="AlphaFoldDB" id="A0A0B7AD39"/>
<dbReference type="CDD" id="cd03192">
    <property type="entry name" value="GST_C_Sigma_like"/>
    <property type="match status" value="1"/>
</dbReference>
<dbReference type="EMBL" id="HACG01031829">
    <property type="protein sequence ID" value="CEK78694.1"/>
    <property type="molecule type" value="Transcribed_RNA"/>
</dbReference>
<dbReference type="InterPro" id="IPR010987">
    <property type="entry name" value="Glutathione-S-Trfase_C-like"/>
</dbReference>
<dbReference type="Pfam" id="PF02798">
    <property type="entry name" value="GST_N"/>
    <property type="match status" value="1"/>
</dbReference>
<dbReference type="GO" id="GO:0004364">
    <property type="term" value="F:glutathione transferase activity"/>
    <property type="evidence" value="ECO:0007669"/>
    <property type="project" value="TreeGrafter"/>
</dbReference>
<dbReference type="SFLD" id="SFLDG00363">
    <property type="entry name" value="AMPS_(cytGST):_Alpha-__Mu-__Pi"/>
    <property type="match status" value="1"/>
</dbReference>
<dbReference type="InterPro" id="IPR050213">
    <property type="entry name" value="GST_superfamily"/>
</dbReference>
<dbReference type="InterPro" id="IPR040079">
    <property type="entry name" value="Glutathione_S-Trfase"/>
</dbReference>
<dbReference type="InterPro" id="IPR004045">
    <property type="entry name" value="Glutathione_S-Trfase_N"/>
</dbReference>
<dbReference type="PANTHER" id="PTHR11571">
    <property type="entry name" value="GLUTATHIONE S-TRANSFERASE"/>
    <property type="match status" value="1"/>
</dbReference>
<dbReference type="SUPFAM" id="SSF47616">
    <property type="entry name" value="GST C-terminal domain-like"/>
    <property type="match status" value="1"/>
</dbReference>
<protein>
    <recommendedName>
        <fullName evidence="5">Glutathione transferase</fullName>
    </recommendedName>
</protein>
<dbReference type="EMBL" id="HACG01031828">
    <property type="protein sequence ID" value="CEK78693.1"/>
    <property type="molecule type" value="Transcribed_RNA"/>
</dbReference>
<evidence type="ECO:0000259" key="2">
    <source>
        <dbReference type="PROSITE" id="PS50405"/>
    </source>
</evidence>
<dbReference type="InterPro" id="IPR036249">
    <property type="entry name" value="Thioredoxin-like_sf"/>
</dbReference>
<dbReference type="GO" id="GO:0006749">
    <property type="term" value="P:glutathione metabolic process"/>
    <property type="evidence" value="ECO:0007669"/>
    <property type="project" value="TreeGrafter"/>
</dbReference>
<dbReference type="PROSITE" id="PS50405">
    <property type="entry name" value="GST_CTER"/>
    <property type="match status" value="1"/>
</dbReference>
<dbReference type="Gene3D" id="1.20.1050.10">
    <property type="match status" value="1"/>
</dbReference>